<sequence>MTEMPSYMIENPKFEPKKRRYYSSSMLTIFLPIFTYIMIFHVFEVSLSSVFKDTKVLFFISNTLILIIAADYGSFSDKESQDFYGEYTVAAATMRNRADNYSPIPVLTYRENTKDGEIKNPKDVEFRNPEEEDEPMVKDIICVSPPEKIVRVVSEEKQRDDVAMEEYKPVTEQTLASEEACNTRNHVNPNKPYGRSKSDKPRRKRLSVDTETTKRKSYGRKTSDCSRWMVIPEKWEYVKEESEEFSKLSNEELNKRVEEFIQRFNRQIRSQSPRVSST</sequence>
<dbReference type="EMBL" id="CACSHJ010000087">
    <property type="protein sequence ID" value="CAA0255977.1"/>
    <property type="molecule type" value="Genomic_DNA"/>
</dbReference>
<feature type="compositionally biased region" description="Basic and acidic residues" evidence="1">
    <location>
        <begin position="154"/>
        <end position="169"/>
    </location>
</feature>
<dbReference type="InterPro" id="IPR008480">
    <property type="entry name" value="DUF761_pln"/>
</dbReference>
<feature type="region of interest" description="Disordered" evidence="1">
    <location>
        <begin position="154"/>
        <end position="222"/>
    </location>
</feature>
<keyword evidence="2" id="KW-0472">Membrane</keyword>
<dbReference type="Proteomes" id="UP000434276">
    <property type="component" value="Unassembled WGS sequence"/>
</dbReference>
<organism evidence="3 4">
    <name type="scientific">Arabidopsis thaliana</name>
    <name type="common">Mouse-ear cress</name>
    <dbReference type="NCBI Taxonomy" id="3702"/>
    <lineage>
        <taxon>Eukaryota</taxon>
        <taxon>Viridiplantae</taxon>
        <taxon>Streptophyta</taxon>
        <taxon>Embryophyta</taxon>
        <taxon>Tracheophyta</taxon>
        <taxon>Spermatophyta</taxon>
        <taxon>Magnoliopsida</taxon>
        <taxon>eudicotyledons</taxon>
        <taxon>Gunneridae</taxon>
        <taxon>Pentapetalae</taxon>
        <taxon>rosids</taxon>
        <taxon>malvids</taxon>
        <taxon>Brassicales</taxon>
        <taxon>Brassicaceae</taxon>
        <taxon>Camelineae</taxon>
        <taxon>Arabidopsis</taxon>
    </lineage>
</organism>
<feature type="transmembrane region" description="Helical" evidence="2">
    <location>
        <begin position="21"/>
        <end position="43"/>
    </location>
</feature>
<feature type="compositionally biased region" description="Polar residues" evidence="1">
    <location>
        <begin position="171"/>
        <end position="188"/>
    </location>
</feature>
<dbReference type="Pfam" id="PF05553">
    <property type="entry name" value="DUF761"/>
    <property type="match status" value="1"/>
</dbReference>
<proteinExistence type="predicted"/>
<accession>A0A5S9WDM0</accession>
<dbReference type="PANTHER" id="PTHR35997:SF6">
    <property type="entry name" value="COTTON FIBER PROTEIN"/>
    <property type="match status" value="1"/>
</dbReference>
<protein>
    <recommendedName>
        <fullName evidence="5">Cotton fiber protein</fullName>
    </recommendedName>
</protein>
<dbReference type="OrthoDB" id="680761at2759"/>
<keyword evidence="2" id="KW-0812">Transmembrane</keyword>
<evidence type="ECO:0000256" key="1">
    <source>
        <dbReference type="SAM" id="MobiDB-lite"/>
    </source>
</evidence>
<feature type="transmembrane region" description="Helical" evidence="2">
    <location>
        <begin position="55"/>
        <end position="75"/>
    </location>
</feature>
<dbReference type="PANTHER" id="PTHR35997">
    <property type="entry name" value="COTTON FIBER PROTEIN-RELATED"/>
    <property type="match status" value="1"/>
</dbReference>
<evidence type="ECO:0000313" key="3">
    <source>
        <dbReference type="EMBL" id="CAA0255977.1"/>
    </source>
</evidence>
<reference evidence="3 4" key="1">
    <citation type="submission" date="2019-12" db="EMBL/GenBank/DDBJ databases">
        <authorList>
            <person name="Jiao W.-B."/>
            <person name="Schneeberger K."/>
        </authorList>
    </citation>
    <scope>NUCLEOTIDE SEQUENCE [LARGE SCALE GENOMIC DNA]</scope>
    <source>
        <strain evidence="4">cv. C24</strain>
    </source>
</reference>
<dbReference type="AlphaFoldDB" id="A0A5S9WDM0"/>
<name>A0A5S9WDM0_ARATH</name>
<keyword evidence="2" id="KW-1133">Transmembrane helix</keyword>
<gene>
    <name evidence="3" type="ORF">C24_LOCUS2969</name>
</gene>
<evidence type="ECO:0000256" key="2">
    <source>
        <dbReference type="SAM" id="Phobius"/>
    </source>
</evidence>
<evidence type="ECO:0000313" key="4">
    <source>
        <dbReference type="Proteomes" id="UP000434276"/>
    </source>
</evidence>
<dbReference type="ExpressionAtlas" id="A0A5S9WDM0">
    <property type="expression patterns" value="baseline and differential"/>
</dbReference>
<evidence type="ECO:0008006" key="5">
    <source>
        <dbReference type="Google" id="ProtNLM"/>
    </source>
</evidence>